<dbReference type="RefSeq" id="WP_386768480.1">
    <property type="nucleotide sequence ID" value="NZ_JBHSTI010000012.1"/>
</dbReference>
<keyword evidence="1" id="KW-0812">Transmembrane</keyword>
<keyword evidence="1" id="KW-1133">Transmembrane helix</keyword>
<dbReference type="Pfam" id="PF15956">
    <property type="entry name" value="DUF4760"/>
    <property type="match status" value="1"/>
</dbReference>
<proteinExistence type="predicted"/>
<keyword evidence="1" id="KW-0472">Membrane</keyword>
<protein>
    <recommendedName>
        <fullName evidence="4">DUF4760 domain-containing protein</fullName>
    </recommendedName>
</protein>
<sequence length="194" mass="21788">MNVINTDGASLLGPGSEWFWTALTGLVTAVTFIAIWKQLRLQASTVAREQLLEIVREWGSEQMLRMRRTAYEQIRDGRIPRESVAWETCNYWEYVGTLAQGGHMNLRVMKMTLGAHVCGWWAAMAPEVLACREEYGSPDLWDHFEWLAKALGDVDSGTVADAVRPMTTDRIEQGIAQLTGHIRLAEQLRTPPGG</sequence>
<evidence type="ECO:0000313" key="2">
    <source>
        <dbReference type="EMBL" id="MFC6239302.1"/>
    </source>
</evidence>
<reference evidence="3" key="1">
    <citation type="journal article" date="2019" name="Int. J. Syst. Evol. Microbiol.">
        <title>The Global Catalogue of Microorganisms (GCM) 10K type strain sequencing project: providing services to taxonomists for standard genome sequencing and annotation.</title>
        <authorList>
            <consortium name="The Broad Institute Genomics Platform"/>
            <consortium name="The Broad Institute Genome Sequencing Center for Infectious Disease"/>
            <person name="Wu L."/>
            <person name="Ma J."/>
        </authorList>
    </citation>
    <scope>NUCLEOTIDE SEQUENCE [LARGE SCALE GENOMIC DNA]</scope>
    <source>
        <strain evidence="3">CGMCC 4.7317</strain>
    </source>
</reference>
<evidence type="ECO:0000256" key="1">
    <source>
        <dbReference type="SAM" id="Phobius"/>
    </source>
</evidence>
<dbReference type="Proteomes" id="UP001596138">
    <property type="component" value="Unassembled WGS sequence"/>
</dbReference>
<keyword evidence="3" id="KW-1185">Reference proteome</keyword>
<gene>
    <name evidence="2" type="ORF">ACFQGU_15590</name>
</gene>
<accession>A0ABW1T5W6</accession>
<dbReference type="InterPro" id="IPR031876">
    <property type="entry name" value="DUF4760"/>
</dbReference>
<name>A0ABW1T5W6_9ACTN</name>
<dbReference type="EMBL" id="JBHSTI010000012">
    <property type="protein sequence ID" value="MFC6239302.1"/>
    <property type="molecule type" value="Genomic_DNA"/>
</dbReference>
<evidence type="ECO:0008006" key="4">
    <source>
        <dbReference type="Google" id="ProtNLM"/>
    </source>
</evidence>
<evidence type="ECO:0000313" key="3">
    <source>
        <dbReference type="Proteomes" id="UP001596138"/>
    </source>
</evidence>
<feature type="transmembrane region" description="Helical" evidence="1">
    <location>
        <begin position="18"/>
        <end position="36"/>
    </location>
</feature>
<organism evidence="2 3">
    <name type="scientific">Longivirga aurantiaca</name>
    <dbReference type="NCBI Taxonomy" id="1837743"/>
    <lineage>
        <taxon>Bacteria</taxon>
        <taxon>Bacillati</taxon>
        <taxon>Actinomycetota</taxon>
        <taxon>Actinomycetes</taxon>
        <taxon>Sporichthyales</taxon>
        <taxon>Sporichthyaceae</taxon>
        <taxon>Longivirga</taxon>
    </lineage>
</organism>
<comment type="caution">
    <text evidence="2">The sequence shown here is derived from an EMBL/GenBank/DDBJ whole genome shotgun (WGS) entry which is preliminary data.</text>
</comment>